<dbReference type="SUPFAM" id="SSF50965">
    <property type="entry name" value="Galactose oxidase, central domain"/>
    <property type="match status" value="1"/>
</dbReference>
<accession>A0A8H3XIG5</accession>
<sequence length="132" mass="14033">MTWSTILPQSQNVDISTDYAAVLLPDGVIVYIGGRAAAGVARTKRGGQASSTHYNNIYILDVENYAWATTITSTSTAGRTTATNLPTTIIIVETQPNKDKLYIAIAIGAGGVILVGIAFIAGFLIYKKKLLK</sequence>
<dbReference type="OrthoDB" id="432528at2759"/>
<comment type="caution">
    <text evidence="2">The sequence shown here is derived from an EMBL/GenBank/DDBJ whole genome shotgun (WGS) entry which is preliminary data.</text>
</comment>
<proteinExistence type="predicted"/>
<dbReference type="Proteomes" id="UP000439903">
    <property type="component" value="Unassembled WGS sequence"/>
</dbReference>
<dbReference type="EMBL" id="WTPW01001064">
    <property type="protein sequence ID" value="KAF0459156.1"/>
    <property type="molecule type" value="Genomic_DNA"/>
</dbReference>
<keyword evidence="1" id="KW-1133">Transmembrane helix</keyword>
<dbReference type="AlphaFoldDB" id="A0A8H3XIG5"/>
<evidence type="ECO:0000256" key="1">
    <source>
        <dbReference type="SAM" id="Phobius"/>
    </source>
</evidence>
<keyword evidence="1" id="KW-0472">Membrane</keyword>
<evidence type="ECO:0000313" key="3">
    <source>
        <dbReference type="Proteomes" id="UP000439903"/>
    </source>
</evidence>
<gene>
    <name evidence="2" type="ORF">F8M41_000801</name>
</gene>
<keyword evidence="3" id="KW-1185">Reference proteome</keyword>
<organism evidence="2 3">
    <name type="scientific">Gigaspora margarita</name>
    <dbReference type="NCBI Taxonomy" id="4874"/>
    <lineage>
        <taxon>Eukaryota</taxon>
        <taxon>Fungi</taxon>
        <taxon>Fungi incertae sedis</taxon>
        <taxon>Mucoromycota</taxon>
        <taxon>Glomeromycotina</taxon>
        <taxon>Glomeromycetes</taxon>
        <taxon>Diversisporales</taxon>
        <taxon>Gigasporaceae</taxon>
        <taxon>Gigaspora</taxon>
    </lineage>
</organism>
<keyword evidence="1" id="KW-0812">Transmembrane</keyword>
<reference evidence="2 3" key="1">
    <citation type="journal article" date="2019" name="Environ. Microbiol.">
        <title>At the nexus of three kingdoms: the genome of the mycorrhizal fungus Gigaspora margarita provides insights into plant, endobacterial and fungal interactions.</title>
        <authorList>
            <person name="Venice F."/>
            <person name="Ghignone S."/>
            <person name="Salvioli di Fossalunga A."/>
            <person name="Amselem J."/>
            <person name="Novero M."/>
            <person name="Xianan X."/>
            <person name="Sedzielewska Toro K."/>
            <person name="Morin E."/>
            <person name="Lipzen A."/>
            <person name="Grigoriev I.V."/>
            <person name="Henrissat B."/>
            <person name="Martin F.M."/>
            <person name="Bonfante P."/>
        </authorList>
    </citation>
    <scope>NUCLEOTIDE SEQUENCE [LARGE SCALE GENOMIC DNA]</scope>
    <source>
        <strain evidence="2 3">BEG34</strain>
    </source>
</reference>
<feature type="transmembrane region" description="Helical" evidence="1">
    <location>
        <begin position="101"/>
        <end position="126"/>
    </location>
</feature>
<dbReference type="InterPro" id="IPR011043">
    <property type="entry name" value="Gal_Oxase/kelch_b-propeller"/>
</dbReference>
<protein>
    <submittedName>
        <fullName evidence="2">Uncharacterized protein</fullName>
    </submittedName>
</protein>
<name>A0A8H3XIG5_GIGMA</name>
<evidence type="ECO:0000313" key="2">
    <source>
        <dbReference type="EMBL" id="KAF0459156.1"/>
    </source>
</evidence>